<feature type="domain" description="Response regulatory" evidence="4">
    <location>
        <begin position="1"/>
        <end position="47"/>
    </location>
</feature>
<dbReference type="GO" id="GO:0000160">
    <property type="term" value="P:phosphorelay signal transduction system"/>
    <property type="evidence" value="ECO:0007669"/>
    <property type="project" value="InterPro"/>
</dbReference>
<sequence length="50" mass="5776">MENVYIVMLTAKGQEVDRRRGREVGADLYITKPFNPDEIIRIAREVLGIE</sequence>
<keyword evidence="6" id="KW-1185">Reference proteome</keyword>
<dbReference type="AlphaFoldDB" id="A5D1W9"/>
<dbReference type="eggNOG" id="COG0745">
    <property type="taxonomic scope" value="Bacteria"/>
</dbReference>
<dbReference type="PROSITE" id="PS50110">
    <property type="entry name" value="RESPONSE_REGULATORY"/>
    <property type="match status" value="1"/>
</dbReference>
<organism evidence="5 6">
    <name type="scientific">Pelotomaculum thermopropionicum (strain DSM 13744 / JCM 10971 / SI)</name>
    <dbReference type="NCBI Taxonomy" id="370438"/>
    <lineage>
        <taxon>Bacteria</taxon>
        <taxon>Bacillati</taxon>
        <taxon>Bacillota</taxon>
        <taxon>Clostridia</taxon>
        <taxon>Eubacteriales</taxon>
        <taxon>Desulfotomaculaceae</taxon>
        <taxon>Pelotomaculum</taxon>
    </lineage>
</organism>
<dbReference type="SUPFAM" id="SSF52172">
    <property type="entry name" value="CheY-like"/>
    <property type="match status" value="1"/>
</dbReference>
<dbReference type="Pfam" id="PF00072">
    <property type="entry name" value="Response_reg"/>
    <property type="match status" value="1"/>
</dbReference>
<evidence type="ECO:0000313" key="6">
    <source>
        <dbReference type="Proteomes" id="UP000006556"/>
    </source>
</evidence>
<gene>
    <name evidence="5" type="primary">OmpR</name>
    <name evidence="5" type="ordered locus">PTH_1593</name>
</gene>
<dbReference type="EMBL" id="AP009389">
    <property type="protein sequence ID" value="BAF59774.1"/>
    <property type="molecule type" value="Genomic_DNA"/>
</dbReference>
<dbReference type="InterPro" id="IPR011006">
    <property type="entry name" value="CheY-like_superfamily"/>
</dbReference>
<proteinExistence type="predicted"/>
<evidence type="ECO:0000256" key="3">
    <source>
        <dbReference type="PROSITE-ProRule" id="PRU00169"/>
    </source>
</evidence>
<dbReference type="InterPro" id="IPR001789">
    <property type="entry name" value="Sig_transdc_resp-reg_receiver"/>
</dbReference>
<dbReference type="Proteomes" id="UP000006556">
    <property type="component" value="Chromosome"/>
</dbReference>
<evidence type="ECO:0000259" key="4">
    <source>
        <dbReference type="PROSITE" id="PS50110"/>
    </source>
</evidence>
<dbReference type="KEGG" id="pth:PTH_1593"/>
<dbReference type="HOGENOM" id="CLU_3120918_0_0_9"/>
<comment type="function">
    <text evidence="2">May play the central regulatory role in sporulation. It may be an element of the effector pathway responsible for the activation of sporulation genes in response to nutritional stress. Spo0A may act in concert with spo0H (a sigma factor) to control the expression of some genes that are critical to the sporulation process.</text>
</comment>
<evidence type="ECO:0000313" key="5">
    <source>
        <dbReference type="EMBL" id="BAF59774.1"/>
    </source>
</evidence>
<dbReference type="STRING" id="370438.PTH_1593"/>
<reference evidence="6" key="1">
    <citation type="journal article" date="2008" name="Genome Res.">
        <title>The genome of Pelotomaculum thermopropionicum reveals niche-associated evolution in anaerobic microbiota.</title>
        <authorList>
            <person name="Kosaka T."/>
            <person name="Kato S."/>
            <person name="Shimoyama T."/>
            <person name="Ishii S."/>
            <person name="Abe T."/>
            <person name="Watanabe K."/>
        </authorList>
    </citation>
    <scope>NUCLEOTIDE SEQUENCE [LARGE SCALE GENOMIC DNA]</scope>
    <source>
        <strain evidence="6">DSM 13744 / JCM 10971 / SI</strain>
    </source>
</reference>
<dbReference type="Gene3D" id="3.40.50.2300">
    <property type="match status" value="1"/>
</dbReference>
<name>A5D1W9_PELTS</name>
<evidence type="ECO:0000256" key="1">
    <source>
        <dbReference type="ARBA" id="ARBA00018672"/>
    </source>
</evidence>
<protein>
    <recommendedName>
        <fullName evidence="1">Stage 0 sporulation protein A homolog</fullName>
    </recommendedName>
</protein>
<comment type="caution">
    <text evidence="3">Lacks conserved residue(s) required for the propagation of feature annotation.</text>
</comment>
<accession>A5D1W9</accession>
<evidence type="ECO:0000256" key="2">
    <source>
        <dbReference type="ARBA" id="ARBA00024867"/>
    </source>
</evidence>